<dbReference type="SMART" id="SM00175">
    <property type="entry name" value="RAB"/>
    <property type="match status" value="1"/>
</dbReference>
<evidence type="ECO:0000313" key="5">
    <source>
        <dbReference type="Proteomes" id="UP001431209"/>
    </source>
</evidence>
<evidence type="ECO:0000256" key="2">
    <source>
        <dbReference type="ARBA" id="ARBA00023134"/>
    </source>
</evidence>
<dbReference type="PROSITE" id="PS51419">
    <property type="entry name" value="RAB"/>
    <property type="match status" value="1"/>
</dbReference>
<dbReference type="EMBL" id="JAOPGA020000341">
    <property type="protein sequence ID" value="KAL0478237.1"/>
    <property type="molecule type" value="Genomic_DNA"/>
</dbReference>
<reference evidence="4 5" key="1">
    <citation type="submission" date="2024-03" db="EMBL/GenBank/DDBJ databases">
        <title>The Acrasis kona genome and developmental transcriptomes reveal deep origins of eukaryotic multicellular pathways.</title>
        <authorList>
            <person name="Sheikh S."/>
            <person name="Fu C.-J."/>
            <person name="Brown M.W."/>
            <person name="Baldauf S.L."/>
        </authorList>
    </citation>
    <scope>NUCLEOTIDE SEQUENCE [LARGE SCALE GENOMIC DNA]</scope>
    <source>
        <strain evidence="4 5">ATCC MYA-3509</strain>
    </source>
</reference>
<organism evidence="4 5">
    <name type="scientific">Acrasis kona</name>
    <dbReference type="NCBI Taxonomy" id="1008807"/>
    <lineage>
        <taxon>Eukaryota</taxon>
        <taxon>Discoba</taxon>
        <taxon>Heterolobosea</taxon>
        <taxon>Tetramitia</taxon>
        <taxon>Eutetramitia</taxon>
        <taxon>Acrasidae</taxon>
        <taxon>Acrasis</taxon>
    </lineage>
</organism>
<dbReference type="PROSITE" id="PS51417">
    <property type="entry name" value="ARF"/>
    <property type="match status" value="1"/>
</dbReference>
<keyword evidence="5" id="KW-1185">Reference proteome</keyword>
<dbReference type="InterPro" id="IPR005225">
    <property type="entry name" value="Small_GTP-bd"/>
</dbReference>
<dbReference type="PROSITE" id="PS51421">
    <property type="entry name" value="RAS"/>
    <property type="match status" value="1"/>
</dbReference>
<gene>
    <name evidence="4" type="ORF">AKO1_001659</name>
</gene>
<dbReference type="SUPFAM" id="SSF52540">
    <property type="entry name" value="P-loop containing nucleoside triphosphate hydrolases"/>
    <property type="match status" value="1"/>
</dbReference>
<dbReference type="InterPro" id="IPR001806">
    <property type="entry name" value="Small_GTPase"/>
</dbReference>
<dbReference type="CDD" id="cd00154">
    <property type="entry name" value="Rab"/>
    <property type="match status" value="1"/>
</dbReference>
<dbReference type="SMART" id="SM00176">
    <property type="entry name" value="RAN"/>
    <property type="match status" value="1"/>
</dbReference>
<evidence type="ECO:0000256" key="1">
    <source>
        <dbReference type="ARBA" id="ARBA00022741"/>
    </source>
</evidence>
<proteinExistence type="predicted"/>
<sequence length="224" mass="25266">MSEVLRKLVIAGDSACGKSCLVLRYVENTFSLNHVSTIGLDFRIKMLERGDKKVKLQVWDTAGQERFRAMASSYFRVAQGVIITFDVTNEESFHGINVWMRQIREHAPEGIKIILVGNKIDLDGRVVTREMAEELAEKLKIEQYFETSAKSGENVNEAFDTLVDYTLGIIKSKHEPEEEKTQPEAPETFAPYNATPVVEPQKEEIVVNLNKKPEKTSDPKACGC</sequence>
<dbReference type="AlphaFoldDB" id="A0AAW2YQ48"/>
<protein>
    <submittedName>
        <fullName evidence="4">Ras-related protein Rab</fullName>
    </submittedName>
</protein>
<dbReference type="InterPro" id="IPR050227">
    <property type="entry name" value="Rab"/>
</dbReference>
<dbReference type="SMART" id="SM00177">
    <property type="entry name" value="ARF"/>
    <property type="match status" value="1"/>
</dbReference>
<dbReference type="GO" id="GO:0003924">
    <property type="term" value="F:GTPase activity"/>
    <property type="evidence" value="ECO:0007669"/>
    <property type="project" value="InterPro"/>
</dbReference>
<feature type="region of interest" description="Disordered" evidence="3">
    <location>
        <begin position="174"/>
        <end position="196"/>
    </location>
</feature>
<dbReference type="Gene3D" id="3.40.50.300">
    <property type="entry name" value="P-loop containing nucleotide triphosphate hydrolases"/>
    <property type="match status" value="1"/>
</dbReference>
<keyword evidence="1" id="KW-0547">Nucleotide-binding</keyword>
<dbReference type="InterPro" id="IPR027417">
    <property type="entry name" value="P-loop_NTPase"/>
</dbReference>
<dbReference type="SMART" id="SM00173">
    <property type="entry name" value="RAS"/>
    <property type="match status" value="1"/>
</dbReference>
<name>A0AAW2YQ48_9EUKA</name>
<dbReference type="PROSITE" id="PS51420">
    <property type="entry name" value="RHO"/>
    <property type="match status" value="1"/>
</dbReference>
<accession>A0AAW2YQ48</accession>
<dbReference type="FunFam" id="3.40.50.300:FF:000808">
    <property type="entry name" value="Small GTP-binding protein, putative"/>
    <property type="match status" value="1"/>
</dbReference>
<keyword evidence="2" id="KW-0342">GTP-binding</keyword>
<evidence type="ECO:0000256" key="3">
    <source>
        <dbReference type="SAM" id="MobiDB-lite"/>
    </source>
</evidence>
<dbReference type="GO" id="GO:0005525">
    <property type="term" value="F:GTP binding"/>
    <property type="evidence" value="ECO:0007669"/>
    <property type="project" value="UniProtKB-KW"/>
</dbReference>
<evidence type="ECO:0000313" key="4">
    <source>
        <dbReference type="EMBL" id="KAL0478237.1"/>
    </source>
</evidence>
<dbReference type="NCBIfam" id="TIGR00231">
    <property type="entry name" value="small_GTP"/>
    <property type="match status" value="1"/>
</dbReference>
<dbReference type="PANTHER" id="PTHR47977">
    <property type="entry name" value="RAS-RELATED PROTEIN RAB"/>
    <property type="match status" value="1"/>
</dbReference>
<dbReference type="PRINTS" id="PR00449">
    <property type="entry name" value="RASTRNSFRMNG"/>
</dbReference>
<dbReference type="SMART" id="SM00174">
    <property type="entry name" value="RHO"/>
    <property type="match status" value="1"/>
</dbReference>
<comment type="caution">
    <text evidence="4">The sequence shown here is derived from an EMBL/GenBank/DDBJ whole genome shotgun (WGS) entry which is preliminary data.</text>
</comment>
<dbReference type="Proteomes" id="UP001431209">
    <property type="component" value="Unassembled WGS sequence"/>
</dbReference>
<dbReference type="Pfam" id="PF00071">
    <property type="entry name" value="Ras"/>
    <property type="match status" value="1"/>
</dbReference>